<dbReference type="Proteomes" id="UP000324222">
    <property type="component" value="Unassembled WGS sequence"/>
</dbReference>
<proteinExistence type="predicted"/>
<organism evidence="1 2">
    <name type="scientific">Portunus trituberculatus</name>
    <name type="common">Swimming crab</name>
    <name type="synonym">Neptunus trituberculatus</name>
    <dbReference type="NCBI Taxonomy" id="210409"/>
    <lineage>
        <taxon>Eukaryota</taxon>
        <taxon>Metazoa</taxon>
        <taxon>Ecdysozoa</taxon>
        <taxon>Arthropoda</taxon>
        <taxon>Crustacea</taxon>
        <taxon>Multicrustacea</taxon>
        <taxon>Malacostraca</taxon>
        <taxon>Eumalacostraca</taxon>
        <taxon>Eucarida</taxon>
        <taxon>Decapoda</taxon>
        <taxon>Pleocyemata</taxon>
        <taxon>Brachyura</taxon>
        <taxon>Eubrachyura</taxon>
        <taxon>Portunoidea</taxon>
        <taxon>Portunidae</taxon>
        <taxon>Portuninae</taxon>
        <taxon>Portunus</taxon>
    </lineage>
</organism>
<evidence type="ECO:0000313" key="2">
    <source>
        <dbReference type="Proteomes" id="UP000324222"/>
    </source>
</evidence>
<dbReference type="EMBL" id="VSRR010126818">
    <property type="protein sequence ID" value="MPD01356.1"/>
    <property type="molecule type" value="Genomic_DNA"/>
</dbReference>
<dbReference type="AlphaFoldDB" id="A0A5B7K368"/>
<sequence length="55" mass="5921">MTCWWPLATRLSAIGLHVTPSVPVLAVTMISLPPAEMTIFAQSVALPLLQCPFLS</sequence>
<reference evidence="1 2" key="1">
    <citation type="submission" date="2019-05" db="EMBL/GenBank/DDBJ databases">
        <title>Another draft genome of Portunus trituberculatus and its Hox gene families provides insights of decapod evolution.</title>
        <authorList>
            <person name="Jeong J.-H."/>
            <person name="Song I."/>
            <person name="Kim S."/>
            <person name="Choi T."/>
            <person name="Kim D."/>
            <person name="Ryu S."/>
            <person name="Kim W."/>
        </authorList>
    </citation>
    <scope>NUCLEOTIDE SEQUENCE [LARGE SCALE GENOMIC DNA]</scope>
    <source>
        <tissue evidence="1">Muscle</tissue>
    </source>
</reference>
<keyword evidence="2" id="KW-1185">Reference proteome</keyword>
<protein>
    <submittedName>
        <fullName evidence="1">Uncharacterized protein</fullName>
    </submittedName>
</protein>
<gene>
    <name evidence="1" type="ORF">E2C01_096878</name>
</gene>
<evidence type="ECO:0000313" key="1">
    <source>
        <dbReference type="EMBL" id="MPD01356.1"/>
    </source>
</evidence>
<comment type="caution">
    <text evidence="1">The sequence shown here is derived from an EMBL/GenBank/DDBJ whole genome shotgun (WGS) entry which is preliminary data.</text>
</comment>
<name>A0A5B7K368_PORTR</name>
<accession>A0A5B7K368</accession>